<dbReference type="InterPro" id="IPR011990">
    <property type="entry name" value="TPR-like_helical_dom_sf"/>
</dbReference>
<gene>
    <name evidence="8" type="ORF">EV193_104261</name>
</gene>
<comment type="caution">
    <text evidence="8">The sequence shown here is derived from an EMBL/GenBank/DDBJ whole genome shotgun (WGS) entry which is preliminary data.</text>
</comment>
<keyword evidence="4" id="KW-0804">Transcription</keyword>
<dbReference type="SMART" id="SM00382">
    <property type="entry name" value="AAA"/>
    <property type="match status" value="1"/>
</dbReference>
<keyword evidence="3 6" id="KW-0238">DNA-binding</keyword>
<dbReference type="SMART" id="SM00028">
    <property type="entry name" value="TPR"/>
    <property type="match status" value="6"/>
</dbReference>
<feature type="domain" description="OmpR/PhoB-type" evidence="7">
    <location>
        <begin position="1"/>
        <end position="92"/>
    </location>
</feature>
<keyword evidence="9" id="KW-1185">Reference proteome</keyword>
<sequence length="993" mass="109119">MRFEVLGPLRVHRDGDAVTVSGTLRRNLLAVLLARANEPVAASTLLDTLWGRQDGQDAAGLRRLQVQVHRLRGTLDDPERLSFGPSGYCLRVRAGELDADQFGALLDEASAADPRRCVELTREALDLWRGSPYQGFDVPDLLGEIQRLSERRLVAVEQLHAAELRLGRHAEVTGELTDLVRQHPLRERLHGLLMTALYLSGRQADALAAYRGARDVLAEDLGLDPGPELRALEGQILRGERIEVTAPAHAVPAQLPRDAAGFVGRTAELARLDRLLTEATAPVAAITGTGGAGKTALAVRWAHRNRDRFHDGQLYVDLRGYGPDQPLSADETLTALLRALGLDGAAIPQEPTERAARFRTAVDRKNLLILLDNAHSTAQIRPLLPGTDTCFVLVTSRDSLSGLVAREGAHRVALGRMTAEEAHDLLGELLGERYHAEPEAAAELIERCVRLPLALRIAAERVRERAVAELVTELADERARLDLLDSGDPDTSVRAVFATSYRRLEPEAARLFRLFGVHPGHDTDVHSLTALTGGDSPRTTRRLLDTLVRAHLVDETAGQRYVLHDLLATYAAELTETVDTPAERVGALTRLLDYYLHTASRAVRFLAPDDLEINELNLPDSPVAAAPNLSDYGAALSWLDRERANLIRVAESAAARGLPAYTTSLSRVLSWYLDVAMYLDDAERLHTRALDIARDHDDPVAEGIALRALGLVHLCAHRFADAERSFEESLALHEKADARVFQATTLNHLGALCGFAGRVEDGIRHLRRSADLFHEFGHRLMAERPLTTLAQLYLRQGRPEDALGCLRHAFTVAEEHDYPPGQFQTSYALAGVYRDTGRYSDALECAHRALHIARRSRFPNHETIALYRIGTIHTRLGEFTEALRFHGQALAIARTSSSTQLEATVLNGTAETHAAAGASAEARRCHLDAMTAAANRGARYEHARAHAGLGDLHQRHGEHDKAVEHWQQALTTYRELRAPRAEEIAEKLAAVSG</sequence>
<dbReference type="InterPro" id="IPR002182">
    <property type="entry name" value="NB-ARC"/>
</dbReference>
<dbReference type="Gene3D" id="1.25.40.10">
    <property type="entry name" value="Tetratricopeptide repeat domain"/>
    <property type="match status" value="3"/>
</dbReference>
<evidence type="ECO:0000256" key="3">
    <source>
        <dbReference type="ARBA" id="ARBA00023125"/>
    </source>
</evidence>
<dbReference type="GO" id="GO:0043531">
    <property type="term" value="F:ADP binding"/>
    <property type="evidence" value="ECO:0007669"/>
    <property type="project" value="InterPro"/>
</dbReference>
<dbReference type="PROSITE" id="PS51755">
    <property type="entry name" value="OMPR_PHOB"/>
    <property type="match status" value="1"/>
</dbReference>
<dbReference type="GO" id="GO:0003677">
    <property type="term" value="F:DNA binding"/>
    <property type="evidence" value="ECO:0007669"/>
    <property type="project" value="UniProtKB-UniRule"/>
</dbReference>
<proteinExistence type="inferred from homology"/>
<dbReference type="InterPro" id="IPR016032">
    <property type="entry name" value="Sig_transdc_resp-reg_C-effctor"/>
</dbReference>
<reference evidence="8 9" key="1">
    <citation type="submission" date="2019-02" db="EMBL/GenBank/DDBJ databases">
        <title>Genomic Encyclopedia of Type Strains, Phase IV (KMG-IV): sequencing the most valuable type-strain genomes for metagenomic binning, comparative biology and taxonomic classification.</title>
        <authorList>
            <person name="Goeker M."/>
        </authorList>
    </citation>
    <scope>NUCLEOTIDE SEQUENCE [LARGE SCALE GENOMIC DNA]</scope>
    <source>
        <strain evidence="8 9">DSM 101727</strain>
    </source>
</reference>
<keyword evidence="5" id="KW-0802">TPR repeat</keyword>
<dbReference type="Pfam" id="PF00931">
    <property type="entry name" value="NB-ARC"/>
    <property type="match status" value="1"/>
</dbReference>
<dbReference type="InterPro" id="IPR027417">
    <property type="entry name" value="P-loop_NTPase"/>
</dbReference>
<dbReference type="InterPro" id="IPR003593">
    <property type="entry name" value="AAA+_ATPase"/>
</dbReference>
<dbReference type="InterPro" id="IPR036388">
    <property type="entry name" value="WH-like_DNA-bd_sf"/>
</dbReference>
<accession>A0A4Q7KSF7</accession>
<protein>
    <submittedName>
        <fullName evidence="8">DNA-binding SARP family transcriptional activator</fullName>
    </submittedName>
</protein>
<feature type="repeat" description="TPR" evidence="5">
    <location>
        <begin position="943"/>
        <end position="976"/>
    </location>
</feature>
<evidence type="ECO:0000256" key="4">
    <source>
        <dbReference type="ARBA" id="ARBA00023163"/>
    </source>
</evidence>
<dbReference type="SUPFAM" id="SSF46894">
    <property type="entry name" value="C-terminal effector domain of the bipartite response regulators"/>
    <property type="match status" value="1"/>
</dbReference>
<feature type="DNA-binding region" description="OmpR/PhoB-type" evidence="6">
    <location>
        <begin position="1"/>
        <end position="92"/>
    </location>
</feature>
<dbReference type="PANTHER" id="PTHR35807:SF1">
    <property type="entry name" value="TRANSCRIPTIONAL REGULATOR REDD"/>
    <property type="match status" value="1"/>
</dbReference>
<dbReference type="Gene3D" id="1.10.10.10">
    <property type="entry name" value="Winged helix-like DNA-binding domain superfamily/Winged helix DNA-binding domain"/>
    <property type="match status" value="1"/>
</dbReference>
<dbReference type="SUPFAM" id="SSF48452">
    <property type="entry name" value="TPR-like"/>
    <property type="match status" value="3"/>
</dbReference>
<dbReference type="Pfam" id="PF13424">
    <property type="entry name" value="TPR_12"/>
    <property type="match status" value="2"/>
</dbReference>
<dbReference type="SMART" id="SM00862">
    <property type="entry name" value="Trans_reg_C"/>
    <property type="match status" value="1"/>
</dbReference>
<feature type="repeat" description="TPR" evidence="5">
    <location>
        <begin position="863"/>
        <end position="896"/>
    </location>
</feature>
<evidence type="ECO:0000313" key="8">
    <source>
        <dbReference type="EMBL" id="RZS39050.1"/>
    </source>
</evidence>
<dbReference type="EMBL" id="SGWQ01000004">
    <property type="protein sequence ID" value="RZS39050.1"/>
    <property type="molecule type" value="Genomic_DNA"/>
</dbReference>
<dbReference type="Gene3D" id="3.40.50.300">
    <property type="entry name" value="P-loop containing nucleotide triphosphate hydrolases"/>
    <property type="match status" value="1"/>
</dbReference>
<evidence type="ECO:0000256" key="5">
    <source>
        <dbReference type="PROSITE-ProRule" id="PRU00339"/>
    </source>
</evidence>
<dbReference type="AlphaFoldDB" id="A0A4Q7KSF7"/>
<comment type="similarity">
    <text evidence="1">Belongs to the AfsR/DnrI/RedD regulatory family.</text>
</comment>
<dbReference type="InterPro" id="IPR019734">
    <property type="entry name" value="TPR_rpt"/>
</dbReference>
<dbReference type="InterPro" id="IPR051677">
    <property type="entry name" value="AfsR-DnrI-RedD_regulator"/>
</dbReference>
<dbReference type="InterPro" id="IPR001867">
    <property type="entry name" value="OmpR/PhoB-type_DNA-bd"/>
</dbReference>
<evidence type="ECO:0000259" key="7">
    <source>
        <dbReference type="PROSITE" id="PS51755"/>
    </source>
</evidence>
<dbReference type="PANTHER" id="PTHR35807">
    <property type="entry name" value="TRANSCRIPTIONAL REGULATOR REDD-RELATED"/>
    <property type="match status" value="1"/>
</dbReference>
<evidence type="ECO:0000256" key="6">
    <source>
        <dbReference type="PROSITE-ProRule" id="PRU01091"/>
    </source>
</evidence>
<evidence type="ECO:0000256" key="2">
    <source>
        <dbReference type="ARBA" id="ARBA00023015"/>
    </source>
</evidence>
<evidence type="ECO:0000256" key="1">
    <source>
        <dbReference type="ARBA" id="ARBA00005820"/>
    </source>
</evidence>
<dbReference type="SUPFAM" id="SSF52540">
    <property type="entry name" value="P-loop containing nucleoside triphosphate hydrolases"/>
    <property type="match status" value="1"/>
</dbReference>
<dbReference type="GO" id="GO:0000160">
    <property type="term" value="P:phosphorelay signal transduction system"/>
    <property type="evidence" value="ECO:0007669"/>
    <property type="project" value="InterPro"/>
</dbReference>
<evidence type="ECO:0000313" key="9">
    <source>
        <dbReference type="Proteomes" id="UP000294257"/>
    </source>
</evidence>
<dbReference type="InterPro" id="IPR005158">
    <property type="entry name" value="BTAD"/>
</dbReference>
<dbReference type="Proteomes" id="UP000294257">
    <property type="component" value="Unassembled WGS sequence"/>
</dbReference>
<dbReference type="Pfam" id="PF03704">
    <property type="entry name" value="BTAD"/>
    <property type="match status" value="1"/>
</dbReference>
<dbReference type="CDD" id="cd15831">
    <property type="entry name" value="BTAD"/>
    <property type="match status" value="1"/>
</dbReference>
<dbReference type="PRINTS" id="PR00364">
    <property type="entry name" value="DISEASERSIST"/>
</dbReference>
<dbReference type="GO" id="GO:0006355">
    <property type="term" value="P:regulation of DNA-templated transcription"/>
    <property type="evidence" value="ECO:0007669"/>
    <property type="project" value="InterPro"/>
</dbReference>
<keyword evidence="2" id="KW-0805">Transcription regulation</keyword>
<dbReference type="SMART" id="SM01043">
    <property type="entry name" value="BTAD"/>
    <property type="match status" value="1"/>
</dbReference>
<organism evidence="8 9">
    <name type="scientific">Herbihabitans rhizosphaerae</name>
    <dbReference type="NCBI Taxonomy" id="1872711"/>
    <lineage>
        <taxon>Bacteria</taxon>
        <taxon>Bacillati</taxon>
        <taxon>Actinomycetota</taxon>
        <taxon>Actinomycetes</taxon>
        <taxon>Pseudonocardiales</taxon>
        <taxon>Pseudonocardiaceae</taxon>
        <taxon>Herbihabitans</taxon>
    </lineage>
</organism>
<name>A0A4Q7KSF7_9PSEU</name>
<dbReference type="PROSITE" id="PS50005">
    <property type="entry name" value="TPR"/>
    <property type="match status" value="2"/>
</dbReference>